<gene>
    <name evidence="1" type="ORF">GPA21_19360</name>
</gene>
<evidence type="ECO:0000313" key="1">
    <source>
        <dbReference type="EMBL" id="NMG05101.1"/>
    </source>
</evidence>
<dbReference type="AlphaFoldDB" id="A0A972FMS2"/>
<dbReference type="Proteomes" id="UP000599523">
    <property type="component" value="Unassembled WGS sequence"/>
</dbReference>
<reference evidence="1" key="1">
    <citation type="submission" date="2019-12" db="EMBL/GenBank/DDBJ databases">
        <title>Comparative genomics gives insights into the taxonomy of the Azoarcus-Aromatoleum group and reveals separate origins of nif in the plant-associated Azoarcus and non-plant-associated Aromatoleum sub-groups.</title>
        <authorList>
            <person name="Lafos M."/>
            <person name="Maluk M."/>
            <person name="Batista M."/>
            <person name="Junghare M."/>
            <person name="Carmona M."/>
            <person name="Faoro H."/>
            <person name="Cruz L.M."/>
            <person name="Battistoni F."/>
            <person name="De Souza E."/>
            <person name="Pedrosa F."/>
            <person name="Chen W.-M."/>
            <person name="Poole P.S."/>
            <person name="Dixon R.A."/>
            <person name="James E.K."/>
        </authorList>
    </citation>
    <scope>NUCLEOTIDE SEQUENCE</scope>
    <source>
        <strain evidence="1">NSC3</strain>
    </source>
</reference>
<comment type="caution">
    <text evidence="1">The sequence shown here is derived from an EMBL/GenBank/DDBJ whole genome shotgun (WGS) entry which is preliminary data.</text>
</comment>
<protein>
    <submittedName>
        <fullName evidence="1">Uncharacterized protein</fullName>
    </submittedName>
</protein>
<evidence type="ECO:0000313" key="2">
    <source>
        <dbReference type="Proteomes" id="UP000599523"/>
    </source>
</evidence>
<keyword evidence="2" id="KW-1185">Reference proteome</keyword>
<proteinExistence type="predicted"/>
<dbReference type="EMBL" id="WTVM01000207">
    <property type="protein sequence ID" value="NMG05101.1"/>
    <property type="molecule type" value="Genomic_DNA"/>
</dbReference>
<organism evidence="1 2">
    <name type="scientific">Azoarcus taiwanensis</name>
    <dbReference type="NCBI Taxonomy" id="666964"/>
    <lineage>
        <taxon>Bacteria</taxon>
        <taxon>Pseudomonadati</taxon>
        <taxon>Pseudomonadota</taxon>
        <taxon>Betaproteobacteria</taxon>
        <taxon>Rhodocyclales</taxon>
        <taxon>Zoogloeaceae</taxon>
        <taxon>Azoarcus</taxon>
    </lineage>
</organism>
<dbReference type="RefSeq" id="WP_168989715.1">
    <property type="nucleotide sequence ID" value="NZ_CAWPHM010000119.1"/>
</dbReference>
<name>A0A972FMS2_9RHOO</name>
<sequence>MRNQEIPIDLTALIQEARARRDRVVADLIAAAVKRVVVITRNALSRNRPQVGMHTGNAR</sequence>
<accession>A0A972FMS2</accession>